<dbReference type="GO" id="GO:0005506">
    <property type="term" value="F:iron ion binding"/>
    <property type="evidence" value="ECO:0007669"/>
    <property type="project" value="InterPro"/>
</dbReference>
<dbReference type="InterPro" id="IPR001128">
    <property type="entry name" value="Cyt_P450"/>
</dbReference>
<keyword evidence="7 12" id="KW-0560">Oxidoreductase</keyword>
<dbReference type="PRINTS" id="PR00463">
    <property type="entry name" value="EP450I"/>
</dbReference>
<keyword evidence="4" id="KW-0812">Transmembrane</keyword>
<comment type="subcellular location">
    <subcellularLocation>
        <location evidence="1">Membrane</location>
        <topology evidence="1">Single-pass membrane protein</topology>
    </subcellularLocation>
</comment>
<name>A0A2P5EHW7_TREOI</name>
<evidence type="ECO:0000256" key="5">
    <source>
        <dbReference type="ARBA" id="ARBA00022723"/>
    </source>
</evidence>
<dbReference type="GO" id="GO:0016705">
    <property type="term" value="F:oxidoreductase activity, acting on paired donors, with incorporation or reduction of molecular oxygen"/>
    <property type="evidence" value="ECO:0007669"/>
    <property type="project" value="InterPro"/>
</dbReference>
<dbReference type="Gene3D" id="1.10.630.10">
    <property type="entry name" value="Cytochrome P450"/>
    <property type="match status" value="1"/>
</dbReference>
<dbReference type="PROSITE" id="PS00086">
    <property type="entry name" value="CYTOCHROME_P450"/>
    <property type="match status" value="1"/>
</dbReference>
<dbReference type="STRING" id="63057.A0A2P5EHW7"/>
<proteinExistence type="inferred from homology"/>
<dbReference type="InterPro" id="IPR017972">
    <property type="entry name" value="Cyt_P450_CS"/>
</dbReference>
<dbReference type="Pfam" id="PF00067">
    <property type="entry name" value="p450"/>
    <property type="match status" value="1"/>
</dbReference>
<accession>A0A2P5EHW7</accession>
<dbReference type="InterPro" id="IPR002401">
    <property type="entry name" value="Cyt_P450_E_grp-I"/>
</dbReference>
<dbReference type="Proteomes" id="UP000237000">
    <property type="component" value="Unassembled WGS sequence"/>
</dbReference>
<dbReference type="AlphaFoldDB" id="A0A2P5EHW7"/>
<comment type="similarity">
    <text evidence="2 12">Belongs to the cytochrome P450 family.</text>
</comment>
<dbReference type="PRINTS" id="PR00385">
    <property type="entry name" value="P450"/>
</dbReference>
<comment type="caution">
    <text evidence="13">The sequence shown here is derived from an EMBL/GenBank/DDBJ whole genome shotgun (WGS) entry which is preliminary data.</text>
</comment>
<dbReference type="PANTHER" id="PTHR24282:SF121">
    <property type="entry name" value="CYTOCHROME P450 714C2-LIKE"/>
    <property type="match status" value="1"/>
</dbReference>
<keyword evidence="10" id="KW-0472">Membrane</keyword>
<gene>
    <name evidence="13" type="primary">TorCYP16</name>
    <name evidence="13" type="ORF">TorRG33x02_190680</name>
</gene>
<feature type="binding site" description="axial binding residue" evidence="11">
    <location>
        <position position="470"/>
    </location>
    <ligand>
        <name>heme</name>
        <dbReference type="ChEBI" id="CHEBI:30413"/>
    </ligand>
    <ligandPart>
        <name>Fe</name>
        <dbReference type="ChEBI" id="CHEBI:18248"/>
    </ligandPart>
</feature>
<keyword evidence="8 11" id="KW-0408">Iron</keyword>
<evidence type="ECO:0000313" key="14">
    <source>
        <dbReference type="Proteomes" id="UP000237000"/>
    </source>
</evidence>
<evidence type="ECO:0000313" key="13">
    <source>
        <dbReference type="EMBL" id="PON85094.1"/>
    </source>
</evidence>
<evidence type="ECO:0000256" key="7">
    <source>
        <dbReference type="ARBA" id="ARBA00023002"/>
    </source>
</evidence>
<dbReference type="GO" id="GO:0016020">
    <property type="term" value="C:membrane"/>
    <property type="evidence" value="ECO:0007669"/>
    <property type="project" value="UniProtKB-SubCell"/>
</dbReference>
<evidence type="ECO:0000256" key="6">
    <source>
        <dbReference type="ARBA" id="ARBA00022989"/>
    </source>
</evidence>
<dbReference type="OrthoDB" id="1470350at2759"/>
<reference evidence="14" key="1">
    <citation type="submission" date="2016-06" db="EMBL/GenBank/DDBJ databases">
        <title>Parallel loss of symbiosis genes in relatives of nitrogen-fixing non-legume Parasponia.</title>
        <authorList>
            <person name="Van Velzen R."/>
            <person name="Holmer R."/>
            <person name="Bu F."/>
            <person name="Rutten L."/>
            <person name="Van Zeijl A."/>
            <person name="Liu W."/>
            <person name="Santuari L."/>
            <person name="Cao Q."/>
            <person name="Sharma T."/>
            <person name="Shen D."/>
            <person name="Roswanjaya Y."/>
            <person name="Wardhani T."/>
            <person name="Kalhor M.S."/>
            <person name="Jansen J."/>
            <person name="Van den Hoogen J."/>
            <person name="Gungor B."/>
            <person name="Hartog M."/>
            <person name="Hontelez J."/>
            <person name="Verver J."/>
            <person name="Yang W.-C."/>
            <person name="Schijlen E."/>
            <person name="Repin R."/>
            <person name="Schilthuizen M."/>
            <person name="Schranz E."/>
            <person name="Heidstra R."/>
            <person name="Miyata K."/>
            <person name="Fedorova E."/>
            <person name="Kohlen W."/>
            <person name="Bisseling T."/>
            <person name="Smit S."/>
            <person name="Geurts R."/>
        </authorList>
    </citation>
    <scope>NUCLEOTIDE SEQUENCE [LARGE SCALE GENOMIC DNA]</scope>
    <source>
        <strain evidence="14">cv. RG33-2</strain>
    </source>
</reference>
<dbReference type="InterPro" id="IPR036396">
    <property type="entry name" value="Cyt_P450_sf"/>
</dbReference>
<dbReference type="GO" id="GO:0004497">
    <property type="term" value="F:monooxygenase activity"/>
    <property type="evidence" value="ECO:0007669"/>
    <property type="project" value="UniProtKB-KW"/>
</dbReference>
<keyword evidence="5 11" id="KW-0479">Metal-binding</keyword>
<keyword evidence="6" id="KW-1133">Transmembrane helix</keyword>
<sequence>MELLMTMDLLLKFLGTVAVMGLVDVLLRIYDALVLKPKRLRSKLVKQGIRGPPASFLLGNSREVKSVIPKSVKNPSQVGAQQGNTILHNYASSLFPCFEQWTRDYGPTFFFSLGNMQCLHMNALDVVKEMSICTSLDFGKPLYQQNMLGPLLGHGVLTANGANWVHQRKIVGREFTMDKVKGMTNLIVECATMVVNTWTALVEEGGLADIDVEKYLSGFSGDAISRACFGSSYSEGQEIFSKIRALEENMTKRIRFYGIPIMRYLPTKSNREIWRLVKEVRELILKVVKERKEAATQNDLLQMILEGAEKSDLSQDEMNNFIVDNCKNIYLAGYETTSLSGGWALMLLASNPEWQDKARAEVQEICGGQLPDADMLRKMKIVTMVINETLRLYPTSPILSREALQDLKFRDIHVPKGVIMWSSVAAMHQDPEIWGPDAYMFNPERFANGVKGSSKFPYAYQPFGIGPRVCLGQHFAMAELKILLSLLLANFSFSLSPRYKHSPINKLIIHPQYGVQVVIKKL</sequence>
<evidence type="ECO:0000256" key="2">
    <source>
        <dbReference type="ARBA" id="ARBA00010617"/>
    </source>
</evidence>
<evidence type="ECO:0000256" key="8">
    <source>
        <dbReference type="ARBA" id="ARBA00023004"/>
    </source>
</evidence>
<dbReference type="EMBL" id="JXTC01000152">
    <property type="protein sequence ID" value="PON85094.1"/>
    <property type="molecule type" value="Genomic_DNA"/>
</dbReference>
<keyword evidence="3 11" id="KW-0349">Heme</keyword>
<evidence type="ECO:0000256" key="12">
    <source>
        <dbReference type="RuleBase" id="RU000461"/>
    </source>
</evidence>
<keyword evidence="14" id="KW-1185">Reference proteome</keyword>
<evidence type="ECO:0000256" key="3">
    <source>
        <dbReference type="ARBA" id="ARBA00022617"/>
    </source>
</evidence>
<dbReference type="InParanoid" id="A0A2P5EHW7"/>
<evidence type="ECO:0000256" key="4">
    <source>
        <dbReference type="ARBA" id="ARBA00022692"/>
    </source>
</evidence>
<evidence type="ECO:0000256" key="1">
    <source>
        <dbReference type="ARBA" id="ARBA00004167"/>
    </source>
</evidence>
<dbReference type="SUPFAM" id="SSF48264">
    <property type="entry name" value="Cytochrome P450"/>
    <property type="match status" value="1"/>
</dbReference>
<dbReference type="PANTHER" id="PTHR24282">
    <property type="entry name" value="CYTOCHROME P450 FAMILY MEMBER"/>
    <property type="match status" value="1"/>
</dbReference>
<evidence type="ECO:0000256" key="10">
    <source>
        <dbReference type="ARBA" id="ARBA00023136"/>
    </source>
</evidence>
<protein>
    <submittedName>
        <fullName evidence="13">Cytochrome P450</fullName>
    </submittedName>
</protein>
<dbReference type="InterPro" id="IPR050665">
    <property type="entry name" value="Cytochrome_P450_Monooxygen"/>
</dbReference>
<comment type="cofactor">
    <cofactor evidence="11">
        <name>heme</name>
        <dbReference type="ChEBI" id="CHEBI:30413"/>
    </cofactor>
</comment>
<evidence type="ECO:0000256" key="11">
    <source>
        <dbReference type="PIRSR" id="PIRSR602401-1"/>
    </source>
</evidence>
<evidence type="ECO:0000256" key="9">
    <source>
        <dbReference type="ARBA" id="ARBA00023033"/>
    </source>
</evidence>
<keyword evidence="9 12" id="KW-0503">Monooxygenase</keyword>
<dbReference type="GO" id="GO:0020037">
    <property type="term" value="F:heme binding"/>
    <property type="evidence" value="ECO:0007669"/>
    <property type="project" value="InterPro"/>
</dbReference>
<organism evidence="13 14">
    <name type="scientific">Trema orientale</name>
    <name type="common">Charcoal tree</name>
    <name type="synonym">Celtis orientalis</name>
    <dbReference type="NCBI Taxonomy" id="63057"/>
    <lineage>
        <taxon>Eukaryota</taxon>
        <taxon>Viridiplantae</taxon>
        <taxon>Streptophyta</taxon>
        <taxon>Embryophyta</taxon>
        <taxon>Tracheophyta</taxon>
        <taxon>Spermatophyta</taxon>
        <taxon>Magnoliopsida</taxon>
        <taxon>eudicotyledons</taxon>
        <taxon>Gunneridae</taxon>
        <taxon>Pentapetalae</taxon>
        <taxon>rosids</taxon>
        <taxon>fabids</taxon>
        <taxon>Rosales</taxon>
        <taxon>Cannabaceae</taxon>
        <taxon>Trema</taxon>
    </lineage>
</organism>